<accession>A0A927D830</accession>
<dbReference type="InterPro" id="IPR035709">
    <property type="entry name" value="YoaB-like"/>
</dbReference>
<sequence>MVYAVSTDPENADGIAAQTTGALRELESLLDEAGSGKDRILQATVYLADIADKSAMDAIWNLWIGAAKNWPQRACVGVALDTGCLFEIVVTAAVK</sequence>
<dbReference type="Pfam" id="PF01042">
    <property type="entry name" value="Ribonuc_L-PSP"/>
    <property type="match status" value="1"/>
</dbReference>
<dbReference type="SUPFAM" id="SSF55298">
    <property type="entry name" value="YjgF-like"/>
    <property type="match status" value="1"/>
</dbReference>
<dbReference type="InterPro" id="IPR035959">
    <property type="entry name" value="RutC-like_sf"/>
</dbReference>
<organism evidence="1 2">
    <name type="scientific">Sulfitobacter aestuariivivens</name>
    <dbReference type="NCBI Taxonomy" id="2766981"/>
    <lineage>
        <taxon>Bacteria</taxon>
        <taxon>Pseudomonadati</taxon>
        <taxon>Pseudomonadota</taxon>
        <taxon>Alphaproteobacteria</taxon>
        <taxon>Rhodobacterales</taxon>
        <taxon>Roseobacteraceae</taxon>
        <taxon>Sulfitobacter</taxon>
    </lineage>
</organism>
<dbReference type="Gene3D" id="3.30.1330.40">
    <property type="entry name" value="RutC-like"/>
    <property type="match status" value="1"/>
</dbReference>
<name>A0A927D830_9RHOB</name>
<dbReference type="EMBL" id="JACTAG010000003">
    <property type="protein sequence ID" value="MBD3665878.1"/>
    <property type="molecule type" value="Genomic_DNA"/>
</dbReference>
<proteinExistence type="predicted"/>
<dbReference type="Proteomes" id="UP000635142">
    <property type="component" value="Unassembled WGS sequence"/>
</dbReference>
<evidence type="ECO:0000313" key="2">
    <source>
        <dbReference type="Proteomes" id="UP000635142"/>
    </source>
</evidence>
<comment type="caution">
    <text evidence="1">The sequence shown here is derived from an EMBL/GenBank/DDBJ whole genome shotgun (WGS) entry which is preliminary data.</text>
</comment>
<reference evidence="1" key="1">
    <citation type="submission" date="2020-08" db="EMBL/GenBank/DDBJ databases">
        <title>Sulfitobacter aestuariivivens sp. nov., isolated from a tidal flat.</title>
        <authorList>
            <person name="Park S."/>
            <person name="Yoon J.-H."/>
        </authorList>
    </citation>
    <scope>NUCLEOTIDE SEQUENCE</scope>
    <source>
        <strain evidence="1">TSTF-M16</strain>
    </source>
</reference>
<keyword evidence="2" id="KW-1185">Reference proteome</keyword>
<gene>
    <name evidence="1" type="ORF">H9Q16_18225</name>
</gene>
<dbReference type="AlphaFoldDB" id="A0A927D830"/>
<evidence type="ECO:0000313" key="1">
    <source>
        <dbReference type="EMBL" id="MBD3665878.1"/>
    </source>
</evidence>
<dbReference type="PANTHER" id="PTHR47328">
    <property type="match status" value="1"/>
</dbReference>
<dbReference type="PANTHER" id="PTHR47328:SF1">
    <property type="entry name" value="RUTC FAMILY PROTEIN YOAB"/>
    <property type="match status" value="1"/>
</dbReference>
<protein>
    <submittedName>
        <fullName evidence="1">RidA family protein</fullName>
    </submittedName>
</protein>
<dbReference type="InterPro" id="IPR006175">
    <property type="entry name" value="YjgF/YER057c/UK114"/>
</dbReference>